<dbReference type="NCBIfam" id="TIGR00540">
    <property type="entry name" value="TPR_hemY_coli"/>
    <property type="match status" value="1"/>
</dbReference>
<dbReference type="InterPro" id="IPR011990">
    <property type="entry name" value="TPR-like_helical_dom_sf"/>
</dbReference>
<accession>M1M3A7</accession>
<dbReference type="RefSeq" id="WP_015237900.1">
    <property type="nucleotide sequence ID" value="NC_020285.1"/>
</dbReference>
<feature type="transmembrane region" description="Helical" evidence="10">
    <location>
        <begin position="46"/>
        <end position="70"/>
    </location>
</feature>
<dbReference type="AlphaFoldDB" id="M1M3A7"/>
<evidence type="ECO:0000256" key="5">
    <source>
        <dbReference type="ARBA" id="ARBA00022519"/>
    </source>
</evidence>
<keyword evidence="6 10" id="KW-0812">Transmembrane</keyword>
<dbReference type="KEGG" id="kbt:BCUE_0447"/>
<comment type="pathway">
    <text evidence="3">Porphyrin-containing compound metabolism; protoheme biosynthesis.</text>
</comment>
<dbReference type="Pfam" id="PF07219">
    <property type="entry name" value="HemY_N"/>
    <property type="match status" value="1"/>
</dbReference>
<dbReference type="GO" id="GO:0005886">
    <property type="term" value="C:plasma membrane"/>
    <property type="evidence" value="ECO:0007669"/>
    <property type="project" value="UniProtKB-SubCell"/>
</dbReference>
<dbReference type="PATRIC" id="fig|1208922.3.peg.201"/>
<keyword evidence="5" id="KW-0997">Cell inner membrane</keyword>
<dbReference type="GO" id="GO:0042168">
    <property type="term" value="P:heme metabolic process"/>
    <property type="evidence" value="ECO:0007669"/>
    <property type="project" value="InterPro"/>
</dbReference>
<evidence type="ECO:0000256" key="7">
    <source>
        <dbReference type="ARBA" id="ARBA00022989"/>
    </source>
</evidence>
<evidence type="ECO:0000256" key="6">
    <source>
        <dbReference type="ARBA" id="ARBA00022692"/>
    </source>
</evidence>
<dbReference type="Gene3D" id="1.25.40.10">
    <property type="entry name" value="Tetratricopeptide repeat domain"/>
    <property type="match status" value="1"/>
</dbReference>
<feature type="domain" description="HemY N-terminal" evidence="11">
    <location>
        <begin position="28"/>
        <end position="105"/>
    </location>
</feature>
<keyword evidence="4" id="KW-1003">Cell membrane</keyword>
<evidence type="ECO:0000256" key="1">
    <source>
        <dbReference type="ARBA" id="ARBA00002962"/>
    </source>
</evidence>
<protein>
    <submittedName>
        <fullName evidence="12">HemY protein</fullName>
    </submittedName>
</protein>
<evidence type="ECO:0000256" key="8">
    <source>
        <dbReference type="ARBA" id="ARBA00023136"/>
    </source>
</evidence>
<dbReference type="InterPro" id="IPR010817">
    <property type="entry name" value="HemY_N"/>
</dbReference>
<keyword evidence="9" id="KW-0627">Porphyrin biosynthesis</keyword>
<evidence type="ECO:0000313" key="12">
    <source>
        <dbReference type="EMBL" id="AGF49649.1"/>
    </source>
</evidence>
<evidence type="ECO:0000256" key="3">
    <source>
        <dbReference type="ARBA" id="ARBA00004744"/>
    </source>
</evidence>
<evidence type="ECO:0000256" key="4">
    <source>
        <dbReference type="ARBA" id="ARBA00022475"/>
    </source>
</evidence>
<reference evidence="12 13" key="1">
    <citation type="journal article" date="2013" name="Genome Biol. Evol.">
        <title>Genome evolution and phylogenomic analysis of candidatus kinetoplastibacterium, the betaproteobacterial endosymbionts of strigomonas and angomonas.</title>
        <authorList>
            <person name="Alves J.M."/>
            <person name="Serrano M.G."/>
            <person name="Maia da Silva F."/>
            <person name="Voegtly L.J."/>
            <person name="Matveyev A.V."/>
            <person name="Teixeira M.M."/>
            <person name="Camargo E.P."/>
            <person name="Buck G.A."/>
        </authorList>
    </citation>
    <scope>NUCLEOTIDE SEQUENCE [LARGE SCALE GENOMIC DNA]</scope>
    <source>
        <strain evidence="12 13">TCC012E</strain>
    </source>
</reference>
<keyword evidence="8 10" id="KW-0472">Membrane</keyword>
<dbReference type="HOGENOM" id="CLU_037501_0_0_4"/>
<organism evidence="12 13">
    <name type="scientific">Candidatus Kinetoplastidibacterium blastocrithidiae TCC012E</name>
    <dbReference type="NCBI Taxonomy" id="1208922"/>
    <lineage>
        <taxon>Bacteria</taxon>
        <taxon>Pseudomonadati</taxon>
        <taxon>Pseudomonadota</taxon>
        <taxon>Betaproteobacteria</taxon>
        <taxon>Candidatus Kinetoplastidibacterium</taxon>
    </lineage>
</organism>
<name>M1M3A7_9PROT</name>
<evidence type="ECO:0000313" key="13">
    <source>
        <dbReference type="Proteomes" id="UP000011563"/>
    </source>
</evidence>
<keyword evidence="7 10" id="KW-1133">Transmembrane helix</keyword>
<dbReference type="SUPFAM" id="SSF48452">
    <property type="entry name" value="TPR-like"/>
    <property type="match status" value="1"/>
</dbReference>
<dbReference type="GO" id="GO:0006779">
    <property type="term" value="P:porphyrin-containing compound biosynthetic process"/>
    <property type="evidence" value="ECO:0007669"/>
    <property type="project" value="UniProtKB-KW"/>
</dbReference>
<evidence type="ECO:0000259" key="11">
    <source>
        <dbReference type="Pfam" id="PF07219"/>
    </source>
</evidence>
<dbReference type="Proteomes" id="UP000011563">
    <property type="component" value="Chromosome"/>
</dbReference>
<evidence type="ECO:0000256" key="2">
    <source>
        <dbReference type="ARBA" id="ARBA00004429"/>
    </source>
</evidence>
<sequence>MRSWFRKLIIVFVMFLLSLSFPGNNNNYVTVVLDSWHLRLSLIPAFFIAIFLNLFLYSIFRLFYYFLTILPRINSYRKKKLFESNRRSIEKGLLFFLENRFSEALDIFLRLIYSDIGIRSKIIIVLCSAKAYFLLGQNDKSMEMIKYAEKISNNNPEFLEDVLTLKTSILIDMKLPKDAADCLLKLNSIIEVQYPIVLQLSLKVEIMLGNHTKAIDNARLLLYDNGIDKNYLYEAINNSGSELLKDMINKGLPLKQQWKNFTHNERMLPEIALVYSRALIANGNYSESEKLLELVLSKKLNNDILYEYTKCKSDQVSHRLSKVEYWIEIYGDSPDLLNALGILCLHSQLWGQAEYYFSKSLDIRDDAQIHMLFGIMYKCLNREEDTIIQLFKSLKSTDSLFIPEIVNSYRSSLDGLTNNSNNKEFHEYSDNIISSHEQYVDDQYFDSAPLPGSFFDNLEDLKTNKD</sequence>
<gene>
    <name evidence="12" type="ORF">BCUE_0447</name>
</gene>
<proteinExistence type="predicted"/>
<evidence type="ECO:0000256" key="10">
    <source>
        <dbReference type="SAM" id="Phobius"/>
    </source>
</evidence>
<dbReference type="EMBL" id="CP003807">
    <property type="protein sequence ID" value="AGF49649.1"/>
    <property type="molecule type" value="Genomic_DNA"/>
</dbReference>
<comment type="function">
    <text evidence="1">Involved in a late step of protoheme IX synthesis.</text>
</comment>
<keyword evidence="13" id="KW-1185">Reference proteome</keyword>
<evidence type="ECO:0000256" key="9">
    <source>
        <dbReference type="ARBA" id="ARBA00023244"/>
    </source>
</evidence>
<comment type="subcellular location">
    <subcellularLocation>
        <location evidence="2">Cell inner membrane</location>
        <topology evidence="2">Multi-pass membrane protein</topology>
    </subcellularLocation>
</comment>
<dbReference type="InterPro" id="IPR005254">
    <property type="entry name" value="Heme_biosyn_assoc_TPR_pro"/>
</dbReference>